<evidence type="ECO:0000313" key="5">
    <source>
        <dbReference type="Proteomes" id="UP000010552"/>
    </source>
</evidence>
<feature type="compositionally biased region" description="Low complexity" evidence="2">
    <location>
        <begin position="242"/>
        <end position="251"/>
    </location>
</feature>
<protein>
    <submittedName>
        <fullName evidence="4">Huntingtin-associated protein 1</fullName>
    </submittedName>
</protein>
<dbReference type="Proteomes" id="UP000010552">
    <property type="component" value="Unassembled WGS sequence"/>
</dbReference>
<name>L5JQ73_PTEAL</name>
<feature type="domain" description="HAP1 N-terminal" evidence="3">
    <location>
        <begin position="195"/>
        <end position="297"/>
    </location>
</feature>
<proteinExistence type="predicted"/>
<dbReference type="InterPro" id="IPR006933">
    <property type="entry name" value="HAP1_N"/>
</dbReference>
<dbReference type="InParanoid" id="L5JQ73"/>
<feature type="region of interest" description="Disordered" evidence="2">
    <location>
        <begin position="210"/>
        <end position="254"/>
    </location>
</feature>
<dbReference type="eggNOG" id="KOG4360">
    <property type="taxonomic scope" value="Eukaryota"/>
</dbReference>
<feature type="compositionally biased region" description="Acidic residues" evidence="2">
    <location>
        <begin position="210"/>
        <end position="231"/>
    </location>
</feature>
<dbReference type="AlphaFoldDB" id="L5JQ73"/>
<evidence type="ECO:0000256" key="1">
    <source>
        <dbReference type="SAM" id="Coils"/>
    </source>
</evidence>
<gene>
    <name evidence="4" type="ORF">PAL_GLEAN10019549</name>
</gene>
<evidence type="ECO:0000256" key="2">
    <source>
        <dbReference type="SAM" id="MobiDB-lite"/>
    </source>
</evidence>
<organism evidence="4 5">
    <name type="scientific">Pteropus alecto</name>
    <name type="common">Black flying fox</name>
    <dbReference type="NCBI Taxonomy" id="9402"/>
    <lineage>
        <taxon>Eukaryota</taxon>
        <taxon>Metazoa</taxon>
        <taxon>Chordata</taxon>
        <taxon>Craniata</taxon>
        <taxon>Vertebrata</taxon>
        <taxon>Euteleostomi</taxon>
        <taxon>Mammalia</taxon>
        <taxon>Eutheria</taxon>
        <taxon>Laurasiatheria</taxon>
        <taxon>Chiroptera</taxon>
        <taxon>Yinpterochiroptera</taxon>
        <taxon>Pteropodoidea</taxon>
        <taxon>Pteropodidae</taxon>
        <taxon>Pteropodinae</taxon>
        <taxon>Pteropus</taxon>
    </lineage>
</organism>
<feature type="compositionally biased region" description="Basic and acidic residues" evidence="2">
    <location>
        <begin position="232"/>
        <end position="241"/>
    </location>
</feature>
<dbReference type="EMBL" id="KB031150">
    <property type="protein sequence ID" value="ELK01505.1"/>
    <property type="molecule type" value="Genomic_DNA"/>
</dbReference>
<evidence type="ECO:0000313" key="4">
    <source>
        <dbReference type="EMBL" id="ELK01505.1"/>
    </source>
</evidence>
<dbReference type="Pfam" id="PF04849">
    <property type="entry name" value="HAP1_N"/>
    <property type="match status" value="1"/>
</dbReference>
<reference evidence="5" key="1">
    <citation type="journal article" date="2013" name="Science">
        <title>Comparative analysis of bat genomes provides insight into the evolution of flight and immunity.</title>
        <authorList>
            <person name="Zhang G."/>
            <person name="Cowled C."/>
            <person name="Shi Z."/>
            <person name="Huang Z."/>
            <person name="Bishop-Lilly K.A."/>
            <person name="Fang X."/>
            <person name="Wynne J.W."/>
            <person name="Xiong Z."/>
            <person name="Baker M.L."/>
            <person name="Zhao W."/>
            <person name="Tachedjian M."/>
            <person name="Zhu Y."/>
            <person name="Zhou P."/>
            <person name="Jiang X."/>
            <person name="Ng J."/>
            <person name="Yang L."/>
            <person name="Wu L."/>
            <person name="Xiao J."/>
            <person name="Feng Y."/>
            <person name="Chen Y."/>
            <person name="Sun X."/>
            <person name="Zhang Y."/>
            <person name="Marsh G.A."/>
            <person name="Crameri G."/>
            <person name="Broder C.C."/>
            <person name="Frey K.G."/>
            <person name="Wang L.F."/>
            <person name="Wang J."/>
        </authorList>
    </citation>
    <scope>NUCLEOTIDE SEQUENCE [LARGE SCALE GENOMIC DNA]</scope>
</reference>
<keyword evidence="1" id="KW-0175">Coiled coil</keyword>
<dbReference type="STRING" id="9402.L5JQ73"/>
<feature type="coiled-coil region" evidence="1">
    <location>
        <begin position="260"/>
        <end position="290"/>
    </location>
</feature>
<accession>L5JQ73</accession>
<evidence type="ECO:0000259" key="3">
    <source>
        <dbReference type="Pfam" id="PF04849"/>
    </source>
</evidence>
<keyword evidence="5" id="KW-1185">Reference proteome</keyword>
<sequence>MSSLRPGARMRRGPRFIFQGLFGLRATGLGTGEAEDMWTTPAAYIGPRSGVSGPEHAAFIRESEEAKRGPETPYRVELGQLQAGGGPIGSRHPAPSGIRSQPSIHPRDITDCSACLVASPPPALLSVPDFRQWFGSWGARATPPNFVSLLLQEICALSVPTSLVQRSPRRGAGAVKGAASHALSLRWARAPATGRHQVSLEDDLLQLYSDSEEEEEEEGEEYEEEEEQEVEEERHRDHPCEAPELTPLPESEPLHHCPQLEALQEQPGLMEEEKEQLREEAPLLDALEEEEQMLIVREVVAWVPEEELGSTEEVVLAEEGETEEVELALEEAEAWEEAEAELDEATRRNVVASALEARGLGLSHLT</sequence>
<feature type="coiled-coil region" evidence="1">
    <location>
        <begin position="318"/>
        <end position="348"/>
    </location>
</feature>